<gene>
    <name evidence="2" type="ORF">NDU88_003849</name>
</gene>
<keyword evidence="3" id="KW-1185">Reference proteome</keyword>
<evidence type="ECO:0000313" key="2">
    <source>
        <dbReference type="EMBL" id="KAJ1216245.1"/>
    </source>
</evidence>
<name>A0AAV7WQK4_PLEWA</name>
<feature type="region of interest" description="Disordered" evidence="1">
    <location>
        <begin position="1"/>
        <end position="42"/>
    </location>
</feature>
<accession>A0AAV7WQK4</accession>
<evidence type="ECO:0000256" key="1">
    <source>
        <dbReference type="SAM" id="MobiDB-lite"/>
    </source>
</evidence>
<dbReference type="Proteomes" id="UP001066276">
    <property type="component" value="Chromosome 1_1"/>
</dbReference>
<sequence length="71" mass="8184">MLKEFRIPSKPSTTVDIEEEESALEAPATPEPHGKEIKEGFYDPEEEEVMGIFEEDWNDLETETPEDEIDN</sequence>
<reference evidence="2" key="1">
    <citation type="journal article" date="2022" name="bioRxiv">
        <title>Sequencing and chromosome-scale assembly of the giantPleurodeles waltlgenome.</title>
        <authorList>
            <person name="Brown T."/>
            <person name="Elewa A."/>
            <person name="Iarovenko S."/>
            <person name="Subramanian E."/>
            <person name="Araus A.J."/>
            <person name="Petzold A."/>
            <person name="Susuki M."/>
            <person name="Suzuki K.-i.T."/>
            <person name="Hayashi T."/>
            <person name="Toyoda A."/>
            <person name="Oliveira C."/>
            <person name="Osipova E."/>
            <person name="Leigh N.D."/>
            <person name="Simon A."/>
            <person name="Yun M.H."/>
        </authorList>
    </citation>
    <scope>NUCLEOTIDE SEQUENCE</scope>
    <source>
        <strain evidence="2">20211129_DDA</strain>
        <tissue evidence="2">Liver</tissue>
    </source>
</reference>
<dbReference type="AlphaFoldDB" id="A0AAV7WQK4"/>
<dbReference type="EMBL" id="JANPWB010000001">
    <property type="protein sequence ID" value="KAJ1216245.1"/>
    <property type="molecule type" value="Genomic_DNA"/>
</dbReference>
<proteinExistence type="predicted"/>
<feature type="compositionally biased region" description="Basic and acidic residues" evidence="1">
    <location>
        <begin position="32"/>
        <end position="41"/>
    </location>
</feature>
<comment type="caution">
    <text evidence="2">The sequence shown here is derived from an EMBL/GenBank/DDBJ whole genome shotgun (WGS) entry which is preliminary data.</text>
</comment>
<protein>
    <submittedName>
        <fullName evidence="2">Uncharacterized protein</fullName>
    </submittedName>
</protein>
<organism evidence="2 3">
    <name type="scientific">Pleurodeles waltl</name>
    <name type="common">Iberian ribbed newt</name>
    <dbReference type="NCBI Taxonomy" id="8319"/>
    <lineage>
        <taxon>Eukaryota</taxon>
        <taxon>Metazoa</taxon>
        <taxon>Chordata</taxon>
        <taxon>Craniata</taxon>
        <taxon>Vertebrata</taxon>
        <taxon>Euteleostomi</taxon>
        <taxon>Amphibia</taxon>
        <taxon>Batrachia</taxon>
        <taxon>Caudata</taxon>
        <taxon>Salamandroidea</taxon>
        <taxon>Salamandridae</taxon>
        <taxon>Pleurodelinae</taxon>
        <taxon>Pleurodeles</taxon>
    </lineage>
</organism>
<evidence type="ECO:0000313" key="3">
    <source>
        <dbReference type="Proteomes" id="UP001066276"/>
    </source>
</evidence>